<dbReference type="STRING" id="1367852.SAMN05216516_102180"/>
<name>A0A1I4VZI0_9GAMM</name>
<feature type="transmembrane region" description="Helical" evidence="1">
    <location>
        <begin position="109"/>
        <end position="129"/>
    </location>
</feature>
<keyword evidence="1" id="KW-1133">Transmembrane helix</keyword>
<keyword evidence="3" id="KW-1185">Reference proteome</keyword>
<sequence length="131" mass="13964">MKSVKTLSTMLITMTLLTTGCHSYYGVNVRQQSLNNGSYYLMQPPLYSGDKIRFQLKSGEKGELTVSRTDPQNIYADDGRVVPVSQISSLEKREVSNGKTAAVVGGSSAVLVIVLFAAFVSVAAVGIIAGT</sequence>
<accession>A0A1I4VZI0</accession>
<dbReference type="AlphaFoldDB" id="A0A1I4VZI0"/>
<dbReference type="OrthoDB" id="6522733at2"/>
<dbReference type="EMBL" id="FOVC01000002">
    <property type="protein sequence ID" value="SFN06633.1"/>
    <property type="molecule type" value="Genomic_DNA"/>
</dbReference>
<dbReference type="PROSITE" id="PS51257">
    <property type="entry name" value="PROKAR_LIPOPROTEIN"/>
    <property type="match status" value="1"/>
</dbReference>
<evidence type="ECO:0000256" key="1">
    <source>
        <dbReference type="SAM" id="Phobius"/>
    </source>
</evidence>
<protein>
    <submittedName>
        <fullName evidence="2">Uncharacterized protein</fullName>
    </submittedName>
</protein>
<reference evidence="3" key="1">
    <citation type="submission" date="2016-10" db="EMBL/GenBank/DDBJ databases">
        <authorList>
            <person name="Varghese N."/>
            <person name="Submissions S."/>
        </authorList>
    </citation>
    <scope>NUCLEOTIDE SEQUENCE [LARGE SCALE GENOMIC DNA]</scope>
    <source>
        <strain evidence="3">N6PO6</strain>
    </source>
</reference>
<evidence type="ECO:0000313" key="3">
    <source>
        <dbReference type="Proteomes" id="UP000242222"/>
    </source>
</evidence>
<dbReference type="Proteomes" id="UP000242222">
    <property type="component" value="Unassembled WGS sequence"/>
</dbReference>
<keyword evidence="1" id="KW-0472">Membrane</keyword>
<gene>
    <name evidence="2" type="ORF">SAMN05216516_102180</name>
</gene>
<proteinExistence type="predicted"/>
<evidence type="ECO:0000313" key="2">
    <source>
        <dbReference type="EMBL" id="SFN06633.1"/>
    </source>
</evidence>
<organism evidence="2 3">
    <name type="scientific">Izhakiella capsodis</name>
    <dbReference type="NCBI Taxonomy" id="1367852"/>
    <lineage>
        <taxon>Bacteria</taxon>
        <taxon>Pseudomonadati</taxon>
        <taxon>Pseudomonadota</taxon>
        <taxon>Gammaproteobacteria</taxon>
        <taxon>Enterobacterales</taxon>
        <taxon>Erwiniaceae</taxon>
        <taxon>Izhakiella</taxon>
    </lineage>
</organism>
<keyword evidence="1" id="KW-0812">Transmembrane</keyword>
<dbReference type="RefSeq" id="WP_092875522.1">
    <property type="nucleotide sequence ID" value="NZ_FOVC01000002.1"/>
</dbReference>